<feature type="region of interest" description="Disordered" evidence="1">
    <location>
        <begin position="341"/>
        <end position="366"/>
    </location>
</feature>
<sequence>MGMFSAAALVLLVGLGMANGKELRNTRTCWCDIRTSPSRDDPVLFTTPEIVYDHGIWTCREVIERCPDACRANAESVLGGSVSPLTQAAGDRVCEALRGSHSDPVNLYAHWKASNCDYTDHLYLGQNSVPILYVFLYIFLKRKSESSPQAFFLHWLSEVSRKAKENKLRTEDKVKVLLEILVSKDDQAFYVFRDALRKTGFGHLEDLLDDGATGFTGPGARGKHRVKRLSPLQTSNVTPRRPHGDLRRKSDSTRRTKKKAVSPREETGTWTDGEQRPNERATQNDELPQKESPRKAKERPPESQSEQSIAPPSTEGSELPVPQLQCLQFSILNVERVSPQASEASEELVTETDKNAPSPTSECTLPEEAHHDFQTQTSSTHEEQDSDELITAKDTTDETTTAVYSETARPRRAYRCKLSLHLKSLQQHGHKSNVSQAEQDRLKKAGDLFTTELMTISQRYKDLEAVLKKYGSTLQTVSRGNRANSVTCLLRFQSEGGLEGFWQAYRKGAVAMDMSRDLVSDDVCKAAKRLNFTVGCHMVEKEYQMGRAHFQGDCQGLLDPTHYPTFEKYIVDFFQGGDGSTLHAPFRTSSLLSCLLQDKYFWAFVCSYWKDCRQPPATLTDFVLYCVEDGSNLSRENDGETAIQFYKVLHDNLAKLSGIGEVNMQFSTTIKSRSSLVRTDGPFPNLDLLLFMNHLKVLVLQNQRLSDADVGTLSQRLICLDLLEELDLTNNGLNDANIVELTRAFPHVRNLKVLKLTGNKTTPPGTKHLIDELSSLQHLEKTDFRVLNLSGVHVSPEDVTKMSHVFRTMRNLTSVDLSACGLEEDSALTIAETLRKLSHVRNINIAGNQITDKGMSAIFRQLRHMKALGRVDVSSNKMTTACLALLADHIGSFHELKELILLGVQTETDSVSETLQLVLGFINSLEGSMGSGGDADSLFDKILNEDMDDEVLESNIKESLIKSEPIVIWTGDLSVHLGIIM</sequence>
<accession>C3XQ31</accession>
<reference evidence="3" key="1">
    <citation type="journal article" date="2008" name="Nature">
        <title>The amphioxus genome and the evolution of the chordate karyotype.</title>
        <authorList>
            <consortium name="US DOE Joint Genome Institute (JGI-PGF)"/>
            <person name="Putnam N.H."/>
            <person name="Butts T."/>
            <person name="Ferrier D.E.K."/>
            <person name="Furlong R.F."/>
            <person name="Hellsten U."/>
            <person name="Kawashima T."/>
            <person name="Robinson-Rechavi M."/>
            <person name="Shoguchi E."/>
            <person name="Terry A."/>
            <person name="Yu J.-K."/>
            <person name="Benito-Gutierrez E.L."/>
            <person name="Dubchak I."/>
            <person name="Garcia-Fernandez J."/>
            <person name="Gibson-Brown J.J."/>
            <person name="Grigoriev I.V."/>
            <person name="Horton A.C."/>
            <person name="de Jong P.J."/>
            <person name="Jurka J."/>
            <person name="Kapitonov V.V."/>
            <person name="Kohara Y."/>
            <person name="Kuroki Y."/>
            <person name="Lindquist E."/>
            <person name="Lucas S."/>
            <person name="Osoegawa K."/>
            <person name="Pennacchio L.A."/>
            <person name="Salamov A.A."/>
            <person name="Satou Y."/>
            <person name="Sauka-Spengler T."/>
            <person name="Schmutz J."/>
            <person name="Shin-I T."/>
            <person name="Toyoda A."/>
            <person name="Bronner-Fraser M."/>
            <person name="Fujiyama A."/>
            <person name="Holland L.Z."/>
            <person name="Holland P.W.H."/>
            <person name="Satoh N."/>
            <person name="Rokhsar D.S."/>
        </authorList>
    </citation>
    <scope>NUCLEOTIDE SEQUENCE [LARGE SCALE GENOMIC DNA]</scope>
    <source>
        <strain evidence="3">S238N-H82</strain>
        <tissue evidence="3">Testes</tissue>
    </source>
</reference>
<dbReference type="PANTHER" id="PTHR24113:SF15">
    <property type="entry name" value="NACHT DOMAIN-CONTAINING PROTEIN"/>
    <property type="match status" value="1"/>
</dbReference>
<organism evidence="3">
    <name type="scientific">Branchiostoma floridae</name>
    <name type="common">Florida lancelet</name>
    <name type="synonym">Amphioxus</name>
    <dbReference type="NCBI Taxonomy" id="7739"/>
    <lineage>
        <taxon>Eukaryota</taxon>
        <taxon>Metazoa</taxon>
        <taxon>Chordata</taxon>
        <taxon>Cephalochordata</taxon>
        <taxon>Leptocardii</taxon>
        <taxon>Amphioxiformes</taxon>
        <taxon>Branchiostomatidae</taxon>
        <taxon>Branchiostoma</taxon>
    </lineage>
</organism>
<name>C3XQ31_BRAFL</name>
<dbReference type="CDD" id="cd01671">
    <property type="entry name" value="CARD"/>
    <property type="match status" value="1"/>
</dbReference>
<feature type="compositionally biased region" description="Basic and acidic residues" evidence="1">
    <location>
        <begin position="242"/>
        <end position="254"/>
    </location>
</feature>
<dbReference type="EMBL" id="GG666451">
    <property type="protein sequence ID" value="EEN70052.1"/>
    <property type="molecule type" value="Genomic_DNA"/>
</dbReference>
<keyword evidence="2" id="KW-0732">Signal</keyword>
<feature type="signal peptide" evidence="2">
    <location>
        <begin position="1"/>
        <end position="20"/>
    </location>
</feature>
<dbReference type="Gene3D" id="1.10.533.10">
    <property type="entry name" value="Death Domain, Fas"/>
    <property type="match status" value="1"/>
</dbReference>
<dbReference type="GO" id="GO:0005096">
    <property type="term" value="F:GTPase activator activity"/>
    <property type="evidence" value="ECO:0007669"/>
    <property type="project" value="InterPro"/>
</dbReference>
<dbReference type="InterPro" id="IPR001611">
    <property type="entry name" value="Leu-rich_rpt"/>
</dbReference>
<dbReference type="PANTHER" id="PTHR24113">
    <property type="entry name" value="RAN GTPASE-ACTIVATING PROTEIN 1"/>
    <property type="match status" value="1"/>
</dbReference>
<dbReference type="SMART" id="SM00368">
    <property type="entry name" value="LRR_RI"/>
    <property type="match status" value="5"/>
</dbReference>
<proteinExistence type="predicted"/>
<feature type="chain" id="PRO_5002934600" evidence="2">
    <location>
        <begin position="21"/>
        <end position="981"/>
    </location>
</feature>
<dbReference type="Pfam" id="PF13516">
    <property type="entry name" value="LRR_6"/>
    <property type="match status" value="1"/>
</dbReference>
<gene>
    <name evidence="3" type="ORF">BRAFLDRAFT_67373</name>
</gene>
<dbReference type="SUPFAM" id="SSF47986">
    <property type="entry name" value="DEATH domain"/>
    <property type="match status" value="1"/>
</dbReference>
<dbReference type="Gene3D" id="3.80.10.10">
    <property type="entry name" value="Ribonuclease Inhibitor"/>
    <property type="match status" value="2"/>
</dbReference>
<feature type="compositionally biased region" description="Basic and acidic residues" evidence="1">
    <location>
        <begin position="262"/>
        <end position="301"/>
    </location>
</feature>
<feature type="region of interest" description="Disordered" evidence="1">
    <location>
        <begin position="215"/>
        <end position="319"/>
    </location>
</feature>
<dbReference type="SUPFAM" id="SSF52047">
    <property type="entry name" value="RNI-like"/>
    <property type="match status" value="1"/>
</dbReference>
<evidence type="ECO:0000313" key="3">
    <source>
        <dbReference type="EMBL" id="EEN70052.1"/>
    </source>
</evidence>
<dbReference type="InterPro" id="IPR027038">
    <property type="entry name" value="RanGap"/>
</dbReference>
<feature type="compositionally biased region" description="Polar residues" evidence="1">
    <location>
        <begin position="302"/>
        <end position="316"/>
    </location>
</feature>
<dbReference type="InterPro" id="IPR032675">
    <property type="entry name" value="LRR_dom_sf"/>
</dbReference>
<dbReference type="AlphaFoldDB" id="C3XQ31"/>
<evidence type="ECO:0000256" key="1">
    <source>
        <dbReference type="SAM" id="MobiDB-lite"/>
    </source>
</evidence>
<evidence type="ECO:0000256" key="2">
    <source>
        <dbReference type="SAM" id="SignalP"/>
    </source>
</evidence>
<dbReference type="InParanoid" id="C3XQ31"/>
<protein>
    <submittedName>
        <fullName evidence="3">Uncharacterized protein</fullName>
    </submittedName>
</protein>
<dbReference type="InterPro" id="IPR011029">
    <property type="entry name" value="DEATH-like_dom_sf"/>
</dbReference>